<proteinExistence type="predicted"/>
<feature type="compositionally biased region" description="Basic and acidic residues" evidence="1">
    <location>
        <begin position="62"/>
        <end position="74"/>
    </location>
</feature>
<name>A0A6J4Q567_9RHOB</name>
<evidence type="ECO:0000313" key="2">
    <source>
        <dbReference type="EMBL" id="CAA9432397.1"/>
    </source>
</evidence>
<dbReference type="AlphaFoldDB" id="A0A6J4Q567"/>
<reference evidence="2" key="1">
    <citation type="submission" date="2020-02" db="EMBL/GenBank/DDBJ databases">
        <authorList>
            <person name="Meier V. D."/>
        </authorList>
    </citation>
    <scope>NUCLEOTIDE SEQUENCE</scope>
    <source>
        <strain evidence="2">AVDCRST_MAG15</strain>
    </source>
</reference>
<feature type="non-terminal residue" evidence="2">
    <location>
        <position position="74"/>
    </location>
</feature>
<feature type="region of interest" description="Disordered" evidence="1">
    <location>
        <begin position="1"/>
        <end position="74"/>
    </location>
</feature>
<organism evidence="2">
    <name type="scientific">uncultured Rubellimicrobium sp</name>
    <dbReference type="NCBI Taxonomy" id="543078"/>
    <lineage>
        <taxon>Bacteria</taxon>
        <taxon>Pseudomonadati</taxon>
        <taxon>Pseudomonadota</taxon>
        <taxon>Alphaproteobacteria</taxon>
        <taxon>Rhodobacterales</taxon>
        <taxon>Roseobacteraceae</taxon>
        <taxon>Rubellimicrobium</taxon>
        <taxon>environmental samples</taxon>
    </lineage>
</organism>
<accession>A0A6J4Q567</accession>
<feature type="non-terminal residue" evidence="2">
    <location>
        <position position="1"/>
    </location>
</feature>
<feature type="compositionally biased region" description="Basic and acidic residues" evidence="1">
    <location>
        <begin position="1"/>
        <end position="27"/>
    </location>
</feature>
<evidence type="ECO:0000256" key="1">
    <source>
        <dbReference type="SAM" id="MobiDB-lite"/>
    </source>
</evidence>
<sequence length="74" mass="8140">VRHDLAHARRRPCPDRGADGADRRSGPADRGAQRRRPRGGECGPFGGAEPLGASPLRRRLLGRPDEARDREVHL</sequence>
<dbReference type="EMBL" id="CADCUU010000446">
    <property type="protein sequence ID" value="CAA9432397.1"/>
    <property type="molecule type" value="Genomic_DNA"/>
</dbReference>
<gene>
    <name evidence="2" type="ORF">AVDCRST_MAG15-2969</name>
</gene>
<protein>
    <submittedName>
        <fullName evidence="2">Uncharacterized protein</fullName>
    </submittedName>
</protein>